<proteinExistence type="predicted"/>
<dbReference type="Gene3D" id="2.30.42.10">
    <property type="match status" value="1"/>
</dbReference>
<feature type="compositionally biased region" description="Low complexity" evidence="1">
    <location>
        <begin position="767"/>
        <end position="776"/>
    </location>
</feature>
<dbReference type="InterPro" id="IPR001849">
    <property type="entry name" value="PH_domain"/>
</dbReference>
<dbReference type="SMART" id="SM00233">
    <property type="entry name" value="PH"/>
    <property type="match status" value="2"/>
</dbReference>
<dbReference type="Pfam" id="PF00169">
    <property type="entry name" value="PH"/>
    <property type="match status" value="2"/>
</dbReference>
<comment type="caution">
    <text evidence="4">The sequence shown here is derived from an EMBL/GenBank/DDBJ whole genome shotgun (WGS) entry which is preliminary data.</text>
</comment>
<feature type="compositionally biased region" description="Basic and acidic residues" evidence="1">
    <location>
        <begin position="73"/>
        <end position="87"/>
    </location>
</feature>
<feature type="compositionally biased region" description="Low complexity" evidence="1">
    <location>
        <begin position="785"/>
        <end position="796"/>
    </location>
</feature>
<dbReference type="Pfam" id="PF00595">
    <property type="entry name" value="PDZ"/>
    <property type="match status" value="1"/>
</dbReference>
<evidence type="ECO:0000256" key="1">
    <source>
        <dbReference type="SAM" id="MobiDB-lite"/>
    </source>
</evidence>
<protein>
    <submittedName>
        <fullName evidence="4">Uncharacterized protein</fullName>
    </submittedName>
</protein>
<dbReference type="InterPro" id="IPR036034">
    <property type="entry name" value="PDZ_sf"/>
</dbReference>
<feature type="compositionally biased region" description="Polar residues" evidence="1">
    <location>
        <begin position="93"/>
        <end position="110"/>
    </location>
</feature>
<feature type="compositionally biased region" description="Polar residues" evidence="1">
    <location>
        <begin position="830"/>
        <end position="850"/>
    </location>
</feature>
<dbReference type="PANTHER" id="PTHR12752">
    <property type="entry name" value="PHOSPHOINOSITOL 3-PHOSPHATE-BINDING PROTEIN"/>
    <property type="match status" value="1"/>
</dbReference>
<evidence type="ECO:0000313" key="5">
    <source>
        <dbReference type="Proteomes" id="UP001591681"/>
    </source>
</evidence>
<dbReference type="SUPFAM" id="SSF50729">
    <property type="entry name" value="PH domain-like"/>
    <property type="match status" value="2"/>
</dbReference>
<feature type="compositionally biased region" description="Low complexity" evidence="1">
    <location>
        <begin position="396"/>
        <end position="405"/>
    </location>
</feature>
<feature type="region of interest" description="Disordered" evidence="1">
    <location>
        <begin position="882"/>
        <end position="902"/>
    </location>
</feature>
<feature type="domain" description="PH" evidence="2">
    <location>
        <begin position="1052"/>
        <end position="1154"/>
    </location>
</feature>
<reference evidence="4 5" key="1">
    <citation type="submission" date="2024-09" db="EMBL/GenBank/DDBJ databases">
        <title>A chromosome-level genome assembly of Gray's grenadier anchovy, Coilia grayii.</title>
        <authorList>
            <person name="Fu Z."/>
        </authorList>
    </citation>
    <scope>NUCLEOTIDE SEQUENCE [LARGE SCALE GENOMIC DNA]</scope>
    <source>
        <strain evidence="4">G4</strain>
        <tissue evidence="4">Muscle</tissue>
    </source>
</reference>
<dbReference type="Proteomes" id="UP001591681">
    <property type="component" value="Unassembled WGS sequence"/>
</dbReference>
<sequence>MSKRRRRNSRRRKSSSGSKQSICPYNLQKHTKSPRNDDVVLMDEHAEKGEADSLHKENSLCKSDAEEEEEEKERETPCGESSLRRDSTVGCFQGNSDSQAGSPSDEQTPQRSDEGVRITTSVTIENLEEKTSQIVLQRSHGSDTTGAGNSTIAVTTTKFKGIQANMKIEISEVLRLGDSDYKTTFVLQSQKAKNSNTSSEGQQNRCSVPNNERFTFPHPWIQGSSLNDSKIVKPFENVSYEFSVVEMSKEGVDMQTDPMPIVCHSEDTDCYKSCCQDRCYGYGHFSRYDTDFALVDGSSSLSPPSDIWPLQKNLSMSNSISSETQVDIPPPVEFADREFQDGMDDLTEDVAMCHMNASDEASDLEESASVMTFVASSFKRESTCCPSTERGRSDDGSGSTSTSGSDSDELETEDLSMWPDAPMSRSSFTKNFIDQHKRKACMRNNSIGILKSRTPPADYVNVPRKRRKTFPTLMDESGDHQEDMTMCRGSFSSGALSPFFTQSLARERERSERFYLDEDLLSTLYPESKSSKCGSALATSPARRHSMFSQMKCYACSPTGNGFVGSDRDAGTGERGLQELAAVRDANPGGAAGGPHRQSDVTESGFYEDVVDMESHGEGVSLTRAVSFKDYFIHITPPSPGSSKESNINCCSDTGQSNMSEVDIEQHASEPDVSQTRVLRKECAGDAQPKSRKASVITVTIVGSEQRILRSHSQEATQSGRSHREDNNTAVTPEPHSLRPIADADQMEEGVASETGRLTSLSAPLVSESSTSIQSPSPLPYEATDLQSDSSYSLQSANTPQEDETKEEGALEKHEAKSTAKRSIHAPHTPRTQASETLGWHSSTKLSSDIKQQRLITPVTDPSHKEPEEAIDHWARRRKLFKDSKHQSSAGGGSFTSNITDESDTMFSDDFREVETRVKDIEDMGFYTETFHCAAWIYRGDDVSHTESPRCLSKRPRPVTIRERTVKITKGFGEYPWGFRIQFSKPIVVTEVDTNGAAEEAGLLVGDSVLVVNGTDVSSAPHSEAADLARQGPDLLTLIIGSDISRCPNTPRPACRGYLHKRTQSSLIKGWRRRWFVLRHDCCLYYYRYKKDEGKSQALSKLKMEGAEVEADTSLGKPFVFKCSPASGGRVYYFCATSNQDMKRWLEAMSQAVRPLPPAHVFVDVTRHNASLPPLAVKAPECLGLLHQLDRTKDVWVQNYCILKDGCLYLYAGFRSTYALGGLYLHGYSVREQPMGSKRSTIELRPPSGEFKTFHLCAENPAENKRWILAIRASISKWVPLHQAIQDYMSKPPEETRM</sequence>
<feature type="compositionally biased region" description="Basic and acidic residues" evidence="1">
    <location>
        <begin position="34"/>
        <end position="59"/>
    </location>
</feature>
<name>A0ABD1KM29_9TELE</name>
<feature type="compositionally biased region" description="Basic and acidic residues" evidence="1">
    <location>
        <begin position="807"/>
        <end position="818"/>
    </location>
</feature>
<dbReference type="InterPro" id="IPR001478">
    <property type="entry name" value="PDZ"/>
</dbReference>
<dbReference type="CDD" id="cd00136">
    <property type="entry name" value="PDZ_canonical"/>
    <property type="match status" value="1"/>
</dbReference>
<feature type="domain" description="PH" evidence="2">
    <location>
        <begin position="1179"/>
        <end position="1276"/>
    </location>
</feature>
<organism evidence="4 5">
    <name type="scientific">Coilia grayii</name>
    <name type="common">Gray's grenadier anchovy</name>
    <dbReference type="NCBI Taxonomy" id="363190"/>
    <lineage>
        <taxon>Eukaryota</taxon>
        <taxon>Metazoa</taxon>
        <taxon>Chordata</taxon>
        <taxon>Craniata</taxon>
        <taxon>Vertebrata</taxon>
        <taxon>Euteleostomi</taxon>
        <taxon>Actinopterygii</taxon>
        <taxon>Neopterygii</taxon>
        <taxon>Teleostei</taxon>
        <taxon>Clupei</taxon>
        <taxon>Clupeiformes</taxon>
        <taxon>Clupeoidei</taxon>
        <taxon>Engraulidae</taxon>
        <taxon>Coilinae</taxon>
        <taxon>Coilia</taxon>
    </lineage>
</organism>
<dbReference type="SUPFAM" id="SSF50156">
    <property type="entry name" value="PDZ domain-like"/>
    <property type="match status" value="1"/>
</dbReference>
<feature type="region of interest" description="Disordered" evidence="1">
    <location>
        <begin position="383"/>
        <end position="423"/>
    </location>
</feature>
<feature type="region of interest" description="Disordered" evidence="1">
    <location>
        <begin position="708"/>
        <end position="741"/>
    </location>
</feature>
<dbReference type="SMART" id="SM00228">
    <property type="entry name" value="PDZ"/>
    <property type="match status" value="1"/>
</dbReference>
<feature type="domain" description="PDZ" evidence="3">
    <location>
        <begin position="965"/>
        <end position="1040"/>
    </location>
</feature>
<feature type="region of interest" description="Disordered" evidence="1">
    <location>
        <begin position="762"/>
        <end position="868"/>
    </location>
</feature>
<evidence type="ECO:0000313" key="4">
    <source>
        <dbReference type="EMBL" id="KAL2100244.1"/>
    </source>
</evidence>
<dbReference type="InterPro" id="IPR011993">
    <property type="entry name" value="PH-like_dom_sf"/>
</dbReference>
<evidence type="ECO:0000259" key="2">
    <source>
        <dbReference type="PROSITE" id="PS50003"/>
    </source>
</evidence>
<dbReference type="PROSITE" id="PS50003">
    <property type="entry name" value="PH_DOMAIN"/>
    <property type="match status" value="2"/>
</dbReference>
<dbReference type="PROSITE" id="PS50106">
    <property type="entry name" value="PDZ"/>
    <property type="match status" value="1"/>
</dbReference>
<keyword evidence="5" id="KW-1185">Reference proteome</keyword>
<dbReference type="EMBL" id="JBHFQA010000004">
    <property type="protein sequence ID" value="KAL2100244.1"/>
    <property type="molecule type" value="Genomic_DNA"/>
</dbReference>
<gene>
    <name evidence="4" type="ORF">ACEWY4_004638</name>
</gene>
<feature type="compositionally biased region" description="Basic residues" evidence="1">
    <location>
        <begin position="1"/>
        <end position="14"/>
    </location>
</feature>
<accession>A0ABD1KM29</accession>
<dbReference type="Gene3D" id="2.30.29.30">
    <property type="entry name" value="Pleckstrin-homology domain (PH domain)/Phosphotyrosine-binding domain (PTB)"/>
    <property type="match status" value="2"/>
</dbReference>
<dbReference type="PANTHER" id="PTHR12752:SF2">
    <property type="entry name" value="PDZ AND PLECKSTRIN HOMOLOGY DOMAINS 1"/>
    <property type="match status" value="1"/>
</dbReference>
<evidence type="ECO:0000259" key="3">
    <source>
        <dbReference type="PROSITE" id="PS50106"/>
    </source>
</evidence>
<feature type="region of interest" description="Disordered" evidence="1">
    <location>
        <begin position="1"/>
        <end position="117"/>
    </location>
</feature>